<feature type="compositionally biased region" description="Low complexity" evidence="10">
    <location>
        <begin position="1"/>
        <end position="60"/>
    </location>
</feature>
<organism evidence="12 13">
    <name type="scientific">Gonapodya prolifera (strain JEL478)</name>
    <name type="common">Monoblepharis prolifera</name>
    <dbReference type="NCBI Taxonomy" id="1344416"/>
    <lineage>
        <taxon>Eukaryota</taxon>
        <taxon>Fungi</taxon>
        <taxon>Fungi incertae sedis</taxon>
        <taxon>Chytridiomycota</taxon>
        <taxon>Chytridiomycota incertae sedis</taxon>
        <taxon>Monoblepharidomycetes</taxon>
        <taxon>Monoblepharidales</taxon>
        <taxon>Gonapodyaceae</taxon>
        <taxon>Gonapodya</taxon>
    </lineage>
</organism>
<keyword evidence="6" id="KW-0653">Protein transport</keyword>
<dbReference type="PROSITE" id="PS51434">
    <property type="entry name" value="NUP_C"/>
    <property type="match status" value="1"/>
</dbReference>
<dbReference type="GO" id="GO:0008139">
    <property type="term" value="F:nuclear localization sequence binding"/>
    <property type="evidence" value="ECO:0007669"/>
    <property type="project" value="TreeGrafter"/>
</dbReference>
<keyword evidence="7" id="KW-0811">Translocation</keyword>
<dbReference type="PANTHER" id="PTHR23198:SF6">
    <property type="entry name" value="NUCLEAR PORE COMPLEX PROTEIN NUP98-NUP96"/>
    <property type="match status" value="1"/>
</dbReference>
<proteinExistence type="inferred from homology"/>
<dbReference type="GO" id="GO:0000973">
    <property type="term" value="P:post-transcriptional tethering of RNA polymerase II gene DNA at nuclear periphery"/>
    <property type="evidence" value="ECO:0007669"/>
    <property type="project" value="TreeGrafter"/>
</dbReference>
<dbReference type="InterPro" id="IPR037665">
    <property type="entry name" value="Nucleoporin_S59-like"/>
</dbReference>
<evidence type="ECO:0000259" key="11">
    <source>
        <dbReference type="PROSITE" id="PS51434"/>
    </source>
</evidence>
<evidence type="ECO:0000256" key="9">
    <source>
        <dbReference type="ARBA" id="ARBA00023242"/>
    </source>
</evidence>
<dbReference type="Pfam" id="PF12110">
    <property type="entry name" value="Nup96"/>
    <property type="match status" value="2"/>
</dbReference>
<dbReference type="SUPFAM" id="SSF82215">
    <property type="entry name" value="C-terminal autoproteolytic domain of nucleoporin nup98"/>
    <property type="match status" value="1"/>
</dbReference>
<dbReference type="Gene3D" id="1.25.40.690">
    <property type="match status" value="1"/>
</dbReference>
<reference evidence="12 13" key="1">
    <citation type="journal article" date="2015" name="Genome Biol. Evol.">
        <title>Phylogenomic analyses indicate that early fungi evolved digesting cell walls of algal ancestors of land plants.</title>
        <authorList>
            <person name="Chang Y."/>
            <person name="Wang S."/>
            <person name="Sekimoto S."/>
            <person name="Aerts A.L."/>
            <person name="Choi C."/>
            <person name="Clum A."/>
            <person name="LaButti K.M."/>
            <person name="Lindquist E.A."/>
            <person name="Yee Ngan C."/>
            <person name="Ohm R.A."/>
            <person name="Salamov A.A."/>
            <person name="Grigoriev I.V."/>
            <person name="Spatafora J.W."/>
            <person name="Berbee M.L."/>
        </authorList>
    </citation>
    <scope>NUCLEOTIDE SEQUENCE [LARGE SCALE GENOMIC DNA]</scope>
    <source>
        <strain evidence="12 13">JEL478</strain>
    </source>
</reference>
<dbReference type="Gene3D" id="1.10.10.2360">
    <property type="match status" value="1"/>
</dbReference>
<dbReference type="STRING" id="1344416.A0A139AST7"/>
<evidence type="ECO:0000256" key="8">
    <source>
        <dbReference type="ARBA" id="ARBA00023132"/>
    </source>
</evidence>
<dbReference type="InterPro" id="IPR036903">
    <property type="entry name" value="Nup98_auto-Pept-S59_dom_sf"/>
</dbReference>
<keyword evidence="9" id="KW-0539">Nucleus</keyword>
<feature type="region of interest" description="Disordered" evidence="10">
    <location>
        <begin position="1"/>
        <end position="65"/>
    </location>
</feature>
<dbReference type="EMBL" id="KQ965738">
    <property type="protein sequence ID" value="KXS19623.1"/>
    <property type="molecule type" value="Genomic_DNA"/>
</dbReference>
<evidence type="ECO:0000313" key="13">
    <source>
        <dbReference type="Proteomes" id="UP000070544"/>
    </source>
</evidence>
<gene>
    <name evidence="12" type="ORF">M427DRAFT_53029</name>
</gene>
<accession>A0A139AST7</accession>
<dbReference type="Pfam" id="PF13634">
    <property type="entry name" value="Nucleoporin_FG"/>
    <property type="match status" value="4"/>
</dbReference>
<comment type="subcellular location">
    <subcellularLocation>
        <location evidence="1">Nucleus</location>
        <location evidence="1">Nuclear pore complex</location>
    </subcellularLocation>
</comment>
<keyword evidence="3" id="KW-0813">Transport</keyword>
<dbReference type="GO" id="GO:0017056">
    <property type="term" value="F:structural constituent of nuclear pore"/>
    <property type="evidence" value="ECO:0007669"/>
    <property type="project" value="InterPro"/>
</dbReference>
<dbReference type="OMA" id="PMGKGLN"/>
<dbReference type="GO" id="GO:0003723">
    <property type="term" value="F:RNA binding"/>
    <property type="evidence" value="ECO:0007669"/>
    <property type="project" value="TreeGrafter"/>
</dbReference>
<feature type="compositionally biased region" description="Low complexity" evidence="10">
    <location>
        <begin position="786"/>
        <end position="796"/>
    </location>
</feature>
<comment type="similarity">
    <text evidence="2">Belongs to the nucleoporin GLFG family.</text>
</comment>
<dbReference type="Proteomes" id="UP000070544">
    <property type="component" value="Unassembled WGS sequence"/>
</dbReference>
<dbReference type="InterPro" id="IPR021967">
    <property type="entry name" value="Nup98_C"/>
</dbReference>
<dbReference type="GO" id="GO:0044614">
    <property type="term" value="C:nuclear pore cytoplasmic filaments"/>
    <property type="evidence" value="ECO:0007669"/>
    <property type="project" value="TreeGrafter"/>
</dbReference>
<evidence type="ECO:0000256" key="7">
    <source>
        <dbReference type="ARBA" id="ARBA00023010"/>
    </source>
</evidence>
<feature type="domain" description="Peptidase S59" evidence="11">
    <location>
        <begin position="807"/>
        <end position="954"/>
    </location>
</feature>
<keyword evidence="8" id="KW-0906">Nuclear pore complex</keyword>
<evidence type="ECO:0000256" key="3">
    <source>
        <dbReference type="ARBA" id="ARBA00022448"/>
    </source>
</evidence>
<evidence type="ECO:0000256" key="4">
    <source>
        <dbReference type="ARBA" id="ARBA00022813"/>
    </source>
</evidence>
<dbReference type="GO" id="GO:0034398">
    <property type="term" value="P:telomere tethering at nuclear periphery"/>
    <property type="evidence" value="ECO:0007669"/>
    <property type="project" value="TreeGrafter"/>
</dbReference>
<dbReference type="FunFam" id="1.10.10.2360:FF:000001">
    <property type="entry name" value="Nuclear pore complex protein Nup98-Nup96"/>
    <property type="match status" value="1"/>
</dbReference>
<evidence type="ECO:0000256" key="6">
    <source>
        <dbReference type="ARBA" id="ARBA00022927"/>
    </source>
</evidence>
<evidence type="ECO:0000256" key="5">
    <source>
        <dbReference type="ARBA" id="ARBA00022816"/>
    </source>
</evidence>
<evidence type="ECO:0000313" key="12">
    <source>
        <dbReference type="EMBL" id="KXS19623.1"/>
    </source>
</evidence>
<dbReference type="Gene3D" id="3.30.1610.10">
    <property type="entry name" value="Peptidase S59, nucleoporin"/>
    <property type="match status" value="1"/>
</dbReference>
<feature type="compositionally biased region" description="Polar residues" evidence="10">
    <location>
        <begin position="738"/>
        <end position="747"/>
    </location>
</feature>
<name>A0A139AST7_GONPJ</name>
<protein>
    <recommendedName>
        <fullName evidence="11">Peptidase S59 domain-containing protein</fullName>
    </recommendedName>
</protein>
<feature type="region of interest" description="Disordered" evidence="10">
    <location>
        <begin position="1749"/>
        <end position="1780"/>
    </location>
</feature>
<keyword evidence="13" id="KW-1185">Reference proteome</keyword>
<keyword evidence="5" id="KW-0509">mRNA transport</keyword>
<sequence>MFNFGQQQPQQQPSLFGAPQPAAAPAFGAQPTAFGAPAQPQPSAFGAPGFGAPAQQPTGGSLFGGGATGFSAGGFGARPATGGLFGAPAATQAASPFAFGAATQAAPAATAFGAPTSSLFGGRPPATTAPTSGFSFGAAAPFGAPAQQPAAGFGFGAPGGGNTSAAVNNGTGNPKFQQIMDKDNPGSISNGNFQTISAMEAYKTWSFEELRLKDYELGKKTASATPAAGGIFGAAQPAAGGFGFGAAAAPATTQPAGGLFGAAAPTAFGAPATTQPATGFGFGAQQPAAGTGLFGQPQQPAATGFGFGGQPAGGFGAQQQPATTGGLFGAAQPAAGGFGFGAAAAPAATAAPFSFGAAPASTAAPSLFGAPAAAPAPSAFGGFGAAATTTGGGLFGAKPATTQAGGFGFGAQPATTQATGFGFGAQQSATGGSLFGAKPATTGFNFGAAAAPATSAPAYSFGAAQPAAGGFGFGAAAPAATQAAQPLFGGFGGAAAPAATTAGLFGAAAAPATGLFGGAFGASTFGAPKPSTTAPAFSFGASTGFNVPSLTTQPLAQPALGGSLFGAPAAQPGQFQQGSLFGSTATAPSALPGGGLFGASGPIGLMGMPQWGGLQAEVDKNPYGTVPIIPSLTGPTTASQTPTFTPLAASKKRPAPVPQFRTTPRAATKLAFRNIPSIPPSERGSAWGGSTSAADLLAPELFIPKKSWKKLDWEDVEEAEKFTRTTDTSEGGFGGARSGTSTISSQLVIPAAPDERNKGKEPLNGAGGRSESDSLPAKQPEPVRPPSTTTNNSSSPIGSPRKARPDLSDYSTRPPMDTLVRLSDDDLTRVENFEVAAKGFGRVRWLKPVDLLKAVKGNRRRIRDIPGAVVVFTPKELAVYPNEEDADPHGEGLNVEAEISLDGCWPRDPVSRKDVMEDCPLMEEFVRKLKSKRETRFVSYSLATGTWTFRVGHFSRYGLNDDDDEPQAPRVTRANARGVPAMSHGQLGNTTRDGRTLVRPLTVELDEWEEQDATFIENSFAFVQGKRVVREIDLTIESLPDGDEQDDEVDEDGVADFDLGDFSQRQVSFEDDDSENVPSEVFPDNAATISLGQNHMASGLAGASPEIARNVQAAKASLHFGRAVALPVHASGTQDDEWRNASRSEPTVQVVPELPSSPRSRLAPEDFRDIEGSEQEEDDFDGDQEMNAAMEQPVIVNKAKDVVRQPQLFFDEEQRPRSQNPVRSLNIIPKIRFSHILYSSPSPTSFFVDSGLSMGRSFRVGWGPGGVLVSRGKVVSGIDGRKMDYTQVMLFKPSFSRDATGAALETVRQKHKSTLQILLENSLIHGVHNGNLEGAPSISVNPDTKFSGFVAACNAENSRFDREELDVWKLASALWDPLNIPGVTRALADGSELSAEQKDTVLHKWRKELISEWLKDAVKPDVDKAIAAGRAGHDQNSSARAVFALLTGRLVTRACQELVRNKDLRLATIVSQMGGCGVGAIISPPATAARASRQDAASGHGIPGSGQISTKTMNAVSAQLGKWKDTQISKDYLRIWQLASGNVASEDVLAEVKDWRRAFGLFLWYWNGGGASVGAALDAYDKARSELGRVAGPRLSTNTSKSRGGQSGDYDDILYHMLRLFVDSQSSSERSLSPLNGSFNSKDSRVAWLLYSVLGSHNPAIGNPGRSRRDSLDDPAMDVEWSGQDVVIDTADRLTISMVHQLETIGLWQWAVFAATFLGSPESRESTIRYLLNLHLPFENEVSVGSGVFGSRDRFGPPDDEEMRDAGDGAGEGQSRSGSTREFLVDTLKVPETWVHEALALRSGYLGDTRTQISHLIDARKWNDAHRLMVATLAPELILNGQLSSLKSILGRFRDTSVVDLWPYGGALLVDYINVLESPPVSGDDDIWEQLKILLEIEATKGCRTGFPAGLTDVEIRAIGIRVNIMWKMMSARIASIKPAGKKDGMSSTTKEQSRMAALASMADGFAL</sequence>
<dbReference type="PANTHER" id="PTHR23198">
    <property type="entry name" value="NUCLEOPORIN"/>
    <property type="match status" value="1"/>
</dbReference>
<keyword evidence="4" id="KW-0068">Autocatalytic cleavage</keyword>
<feature type="region of interest" description="Disordered" evidence="10">
    <location>
        <begin position="1131"/>
        <end position="1165"/>
    </location>
</feature>
<dbReference type="OrthoDB" id="3797628at2759"/>
<feature type="region of interest" description="Disordered" evidence="10">
    <location>
        <begin position="721"/>
        <end position="817"/>
    </location>
</feature>
<dbReference type="GO" id="GO:0006606">
    <property type="term" value="P:protein import into nucleus"/>
    <property type="evidence" value="ECO:0007669"/>
    <property type="project" value="TreeGrafter"/>
</dbReference>
<dbReference type="GO" id="GO:0006405">
    <property type="term" value="P:RNA export from nucleus"/>
    <property type="evidence" value="ECO:0007669"/>
    <property type="project" value="TreeGrafter"/>
</dbReference>
<dbReference type="Pfam" id="PF04096">
    <property type="entry name" value="Nucleoporin2"/>
    <property type="match status" value="1"/>
</dbReference>
<evidence type="ECO:0000256" key="10">
    <source>
        <dbReference type="SAM" id="MobiDB-lite"/>
    </source>
</evidence>
<dbReference type="GO" id="GO:0051028">
    <property type="term" value="P:mRNA transport"/>
    <property type="evidence" value="ECO:0007669"/>
    <property type="project" value="UniProtKB-KW"/>
</dbReference>
<evidence type="ECO:0000256" key="2">
    <source>
        <dbReference type="ARBA" id="ARBA00008926"/>
    </source>
</evidence>
<dbReference type="InterPro" id="IPR025574">
    <property type="entry name" value="Nucleoporin_FG_rpt"/>
</dbReference>
<evidence type="ECO:0000256" key="1">
    <source>
        <dbReference type="ARBA" id="ARBA00004567"/>
    </source>
</evidence>
<dbReference type="InterPro" id="IPR007230">
    <property type="entry name" value="Nup98_auto-Pept-S59_dom"/>
</dbReference>